<reference evidence="1" key="1">
    <citation type="submission" date="2022-11" db="EMBL/GenBank/DDBJ databases">
        <authorList>
            <person name="Petersen C."/>
        </authorList>
    </citation>
    <scope>NUCLEOTIDE SEQUENCE</scope>
    <source>
        <strain evidence="1">IBT 30069</strain>
    </source>
</reference>
<reference evidence="1" key="2">
    <citation type="journal article" date="2023" name="IMA Fungus">
        <title>Comparative genomic study of the Penicillium genus elucidates a diverse pangenome and 15 lateral gene transfer events.</title>
        <authorList>
            <person name="Petersen C."/>
            <person name="Sorensen T."/>
            <person name="Nielsen M.R."/>
            <person name="Sondergaard T.E."/>
            <person name="Sorensen J.L."/>
            <person name="Fitzpatrick D.A."/>
            <person name="Frisvad J.C."/>
            <person name="Nielsen K.L."/>
        </authorList>
    </citation>
    <scope>NUCLEOTIDE SEQUENCE</scope>
    <source>
        <strain evidence="1">IBT 30069</strain>
    </source>
</reference>
<dbReference type="Proteomes" id="UP001149165">
    <property type="component" value="Unassembled WGS sequence"/>
</dbReference>
<dbReference type="OrthoDB" id="2333384at2759"/>
<dbReference type="AlphaFoldDB" id="A0A9W9F6I8"/>
<organism evidence="1 2">
    <name type="scientific">Penicillium angulare</name>
    <dbReference type="NCBI Taxonomy" id="116970"/>
    <lineage>
        <taxon>Eukaryota</taxon>
        <taxon>Fungi</taxon>
        <taxon>Dikarya</taxon>
        <taxon>Ascomycota</taxon>
        <taxon>Pezizomycotina</taxon>
        <taxon>Eurotiomycetes</taxon>
        <taxon>Eurotiomycetidae</taxon>
        <taxon>Eurotiales</taxon>
        <taxon>Aspergillaceae</taxon>
        <taxon>Penicillium</taxon>
    </lineage>
</organism>
<gene>
    <name evidence="1" type="ORF">N7456_010394</name>
</gene>
<sequence>MPPRSDSGTDQFKFDLAAPPDWSFTAGDTIIGNLVRKTPIVTPEATITISLRGSAQIEYFHKSTKNPTYHDYWNLLDPAQQVLYKGPMHLAEGGDDTLSWPFSVDIPLSPIQSCTEGHQPDASFLPLEKGHREYQVLPGTFFAADTASNTRGFVEYFLIAHLNYKSKGRPESFRSIHRVNVRNPPEVASNRHMTNTLYQSNIIQSYRLLPRMENMSLSLTQKMQRFWNPSIVPKCQYTVSLAIPTVIQLNDSDPIPVQLEIKKRPENTSVNLHDTPTKFQVESVEMFIRSRTALSIPKKISKSSEPTVYWNETDLNLGQAFKDLEDPLCIMTTIETDAVHIGKIFQLVLRPTGLFSEDRRLSEDTQDITPDFTTYCIKINHVQRWEVNLNIAGESHKHVFWSDLKIATGL</sequence>
<proteinExistence type="predicted"/>
<dbReference type="InterPro" id="IPR014752">
    <property type="entry name" value="Arrestin-like_C"/>
</dbReference>
<dbReference type="EMBL" id="JAPQKH010000006">
    <property type="protein sequence ID" value="KAJ5094533.1"/>
    <property type="molecule type" value="Genomic_DNA"/>
</dbReference>
<evidence type="ECO:0000313" key="2">
    <source>
        <dbReference type="Proteomes" id="UP001149165"/>
    </source>
</evidence>
<evidence type="ECO:0008006" key="3">
    <source>
        <dbReference type="Google" id="ProtNLM"/>
    </source>
</evidence>
<protein>
    <recommendedName>
        <fullName evidence="3">Arrestin-like N-terminal domain-containing protein</fullName>
    </recommendedName>
</protein>
<dbReference type="Gene3D" id="2.60.40.640">
    <property type="match status" value="1"/>
</dbReference>
<comment type="caution">
    <text evidence="1">The sequence shown here is derived from an EMBL/GenBank/DDBJ whole genome shotgun (WGS) entry which is preliminary data.</text>
</comment>
<evidence type="ECO:0000313" key="1">
    <source>
        <dbReference type="EMBL" id="KAJ5094533.1"/>
    </source>
</evidence>
<accession>A0A9W9F6I8</accession>
<name>A0A9W9F6I8_9EURO</name>
<keyword evidence="2" id="KW-1185">Reference proteome</keyword>